<feature type="signal peptide" evidence="5">
    <location>
        <begin position="1"/>
        <end position="21"/>
    </location>
</feature>
<feature type="domain" description="Vitellogenin" evidence="6">
    <location>
        <begin position="40"/>
        <end position="946"/>
    </location>
</feature>
<feature type="compositionally biased region" description="Acidic residues" evidence="4">
    <location>
        <begin position="279"/>
        <end position="293"/>
    </location>
</feature>
<accession>A0A813XL42</accession>
<evidence type="ECO:0000313" key="8">
    <source>
        <dbReference type="EMBL" id="CAF0872134.1"/>
    </source>
</evidence>
<feature type="chain" id="PRO_5035598718" description="Vitellogenin domain-containing protein" evidence="5">
    <location>
        <begin position="22"/>
        <end position="3015"/>
    </location>
</feature>
<dbReference type="Gene3D" id="2.30.230.10">
    <property type="entry name" value="Lipovitellin, beta-sheet shell regions, chain A"/>
    <property type="match status" value="1"/>
</dbReference>
<sequence>MMASSNFIYTLVFVLICRNAAAPFSSPSRTDPICSSAQLIAPGQGSLVYKYKTEVKLSVANAQFDLKNEITADVHIRSLGDCNYAVQLRNIKITETKDEDETPVTSTASAQRELESVCARFRWVDGFVVAVEADSSAKVDHVNFIKGVLSTLQVYSPVPNDHENLVREEDVLGVCTTRYKYSQKGPVTQIDKNKDLSTCSKDKLHLSSSPVLTSLLGPLMEEAFAANTRYVCRTDIRDKKIQRVRCKTIEIDDEEGKKPGKKPAVQGDDDDGAIRSDDNSSEEQEEIDFNNKDDDEEISTKLVSITQDLTLQSNAAAQVDGCQLRNPLRQTLQFVPTATFDKSNEAVSSLVSKIQDLLKTQDWNQFASARFVQIANELRRMDRQNIEAFRANTGLKHLVPTFLNTIYAHDPSASLLNLDTQTLKFANPLSVFYLDKPSTELVDQVVQAARRLTPQQVPEFVGLAANILKTYKSREDNNKDADVKIKDFQRSISRFLTNPTKENSNVTTAVLSTYAQLGLYDENVRRLAADDQADLEVQYHALNAIRHICDHNIEDSSELRIRQDLQNILLKKLQNKANKNAARVWAFEALFTPFIYNPEEADSSLGDALEKALGDVLNEPLNQVNGFIWSALKYSSLDRLCPLRGLAARLRAHHTNKKQFSEQATISSRQIQLEMPLRRNYEAVIHLCIVFENDRVVPSFIGLKLAFDGIRRETLRLPWIDVALISENLDWNFADYFLRLDPLTKGKTVTDEEKERTKKALPPNVQRMQDEYDDKEDPDPSVHLYLKLFGADIRARDVTDKVQDLLRSNVRTFVRNQILGRLNELREKNPIFRIPLEIGAASAAANGLTLYRSAQVALLADLSTDLKNTRDAAGLGLFSITSRSALSFSLTLQREVASPIVSIGETIEIGAISNVPFEYKAEANNQGRTREFNLLNAQTTALATEFQYAIRTSKGLTVIPNPKTTSVDPSCTPGLVYRGLGIRACLELNPFRSIQLGSRPSYPMTVTITKDPSIKKWRIGWRYNAQDAPQYEVGVEKIGVTGTYPGLGISATKNGNNFDIKVLTGMKSFNVKGTQNGNRFTGSVYSSDNKEVMTTSGTLVVNDNEFKLESRLVDSATRKEVLLLTTDILPNRGQGLTADISATTPDRAKSFKIHFRGDLYRPESKLLHIDGNFNLGDVTYSGKAHLEQNSARTRIELNRAMKLSRGASSNGYDFLYERRNNLGATENSYNIISHLSLQTPARPQPVKFYDFKATFDQATDLANASLRSSLDFLIVTRNPPVDERIELDYHRRSVRTSSQGRRLISPEANIKVQVKTKSNVFGVLLDHRHRRSAEASKKGPDVQPPTLDIANKIHLVADTDKLLPDIPRPFAFDILSDLDFELLNKVDYKFQYDLRRRQRSGSFTYHSQVDRVTEGHIYSGASRSEFQWDNKQKRATAIGNFSICTRLRSLKTHWDIDTNLVPERNDMTLDLNVRFDRQPKKESAKSFIGVYDIKVKAPKHERFQLIDIDGNVTRQEGLIETFNSIAFRADNDIKEININFVLDRNQTGDGSLMTHAVIALPFLKNLPYISHDLMLERSPTDGRLTHAASRLVAKPVFAHYGHINIERFKGDQPPAVHVDNEIEYLRSNGDSLYGLSKVDVHRWSTLHSLGVFKRNTAVLHKHSIGYIFSNKTRKVALSFESPQLSGNPLSIIGELTIDRKNRIGKMKWPQEFGVHLEFGTPISNLTALQFFYNLPMFHADDDQTIDAHIGFKLASPKITPISFYFNSEGSLNTTLHATESLQVGDDIALGAQLTAQYNPQAVSQISLTTSSKYYNTEFQNALFALMKQHQLTVRGVINTTDDEDYKYEMDIGFDEEVLVGHTERTDGQQLFTSDIDAKRCSASGKYSRCYRGDITIRAGNSGSGRKGSFDISYGTGTAKLDIRVPENIELKFDHTHTGRLRDEDFNSKTTIEGRSFRANNRRSFSYTGAVDKEDGKWNSLNLQSTLVDKNGQKAVDSNIRMKQQVLNKLTGQYQRKIDVNLERKGQPVITWSSESNSCANNPSNVLYGVCQTTTFNIKASNQLAQRLRQRLELPADPKLANPAGQITYDGTMKLDLKHDPKSGPHTATLDINRLKEDAVDLDVSFQPRHENGAMNLRLKANLPRRDPISVKYDETRQSSTRFNGVLKYSFNANDNSAEKTLQCEVDRQDQNDVSVNCKGERTTLTLDIDRNAGKSKAYIDLNRYPGQRIGYEGVRNPETKELDATLYTLVSSWNIKRQPGRSTTVTVRQKQQEVFRLEGTKVNNQEYQLRFSPSNVQLRLEWDNSTVLTLKQTAPQQRNIVTLTIDRPRIRNYLPSLRNQDRPSHDIDEPLSSSRKPLVELAFDSHIFLSLSQALDKLGSHNGLYGLDTIKKSFKLQIGDAPVTIYNTQHWKTHREHSKLPESYSLRIVNDANSNFVQLTTNKWNEDRLITKLSHSFDGGRTLTTDLKLNRNYGYPVGSLFFFHSVGYRNPDGGKQLRNFTRNFVQSHLMKDMNKTNAAELARNFRQRLRSIISADYEAFKTIVNAWSNEPEKNFLPRLTARLGLREFFAKYPTYSQASDRIFSTLRERAVEREAFWRERIAAIVNDNRLKEFAERFQTRRLALIKRLLDRADKLLERFVPKVDQSAIDKRISEYVTKIVAGMERMSRQNAEQWKTVFKAIDDASKGEENKWFRTLVADIDSAAFAAAADAEVTKSMNKLRDSSKLLASNIQKLSLRITKRQESLRERVRNFIRHLPKVYINSTSFELLFPVGRQPGRYAGSSETLLALGSLLRNRDQAFDTIRSVLVNRLEARTETTQNYLKALFQLGKRLLKRNPSLTPEYKAVIAETGDGIDFHGHYIYLAPSCDYLLAHDFANLQFSFRFINGKVYSLIPNQGEIKEFQCSNTTRVKMCNHGNFYTIDMPMHYGGFADGLLGNIRDHSGTKDHNNKRWTVRDCHSAEHPSTPSNEASILECVSGNEERQEFCENFVRHGLKNGQDRRRLIAQANEARKYVS</sequence>
<dbReference type="PANTHER" id="PTHR23345">
    <property type="entry name" value="VITELLOGENIN-RELATED"/>
    <property type="match status" value="1"/>
</dbReference>
<dbReference type="InterPro" id="IPR001747">
    <property type="entry name" value="Vitellogenin_N"/>
</dbReference>
<evidence type="ECO:0000313" key="9">
    <source>
        <dbReference type="Proteomes" id="UP000663828"/>
    </source>
</evidence>
<dbReference type="InterPro" id="IPR015816">
    <property type="entry name" value="Vitellinogen_b-sht_N"/>
</dbReference>
<dbReference type="SUPFAM" id="SSF56968">
    <property type="entry name" value="Lipovitellin-phosvitin complex, beta-sheet shell regions"/>
    <property type="match status" value="1"/>
</dbReference>
<evidence type="ECO:0000313" key="7">
    <source>
        <dbReference type="EMBL" id="CAF0806951.1"/>
    </source>
</evidence>
<evidence type="ECO:0000256" key="4">
    <source>
        <dbReference type="SAM" id="MobiDB-lite"/>
    </source>
</evidence>
<evidence type="ECO:0000256" key="2">
    <source>
        <dbReference type="ARBA" id="ARBA00022761"/>
    </source>
</evidence>
<evidence type="ECO:0000256" key="3">
    <source>
        <dbReference type="PROSITE-ProRule" id="PRU00557"/>
    </source>
</evidence>
<name>A0A813XL42_ADIRI</name>
<gene>
    <name evidence="8" type="ORF">EDS130_LOCUS8347</name>
    <name evidence="7" type="ORF">XAT740_LOCUS3264</name>
</gene>
<organism evidence="8 10">
    <name type="scientific">Adineta ricciae</name>
    <name type="common">Rotifer</name>
    <dbReference type="NCBI Taxonomy" id="249248"/>
    <lineage>
        <taxon>Eukaryota</taxon>
        <taxon>Metazoa</taxon>
        <taxon>Spiralia</taxon>
        <taxon>Gnathifera</taxon>
        <taxon>Rotifera</taxon>
        <taxon>Eurotatoria</taxon>
        <taxon>Bdelloidea</taxon>
        <taxon>Adinetida</taxon>
        <taxon>Adinetidae</taxon>
        <taxon>Adineta</taxon>
    </lineage>
</organism>
<dbReference type="GO" id="GO:0005319">
    <property type="term" value="F:lipid transporter activity"/>
    <property type="evidence" value="ECO:0007669"/>
    <property type="project" value="InterPro"/>
</dbReference>
<proteinExistence type="predicted"/>
<comment type="caution">
    <text evidence="8">The sequence shown here is derived from an EMBL/GenBank/DDBJ whole genome shotgun (WGS) entry which is preliminary data.</text>
</comment>
<dbReference type="Proteomes" id="UP000663852">
    <property type="component" value="Unassembled WGS sequence"/>
</dbReference>
<dbReference type="Proteomes" id="UP000663828">
    <property type="component" value="Unassembled WGS sequence"/>
</dbReference>
<keyword evidence="1 5" id="KW-0732">Signal</keyword>
<feature type="region of interest" description="Disordered" evidence="4">
    <location>
        <begin position="254"/>
        <end position="293"/>
    </location>
</feature>
<dbReference type="PANTHER" id="PTHR23345:SF15">
    <property type="entry name" value="VITELLOGENIN 1-RELATED"/>
    <property type="match status" value="1"/>
</dbReference>
<keyword evidence="9" id="KW-1185">Reference proteome</keyword>
<evidence type="ECO:0000256" key="1">
    <source>
        <dbReference type="ARBA" id="ARBA00022729"/>
    </source>
</evidence>
<dbReference type="SMART" id="SM00638">
    <property type="entry name" value="LPD_N"/>
    <property type="match status" value="1"/>
</dbReference>
<reference evidence="8" key="1">
    <citation type="submission" date="2021-02" db="EMBL/GenBank/DDBJ databases">
        <authorList>
            <person name="Nowell W R."/>
        </authorList>
    </citation>
    <scope>NUCLEOTIDE SEQUENCE</scope>
</reference>
<dbReference type="PROSITE" id="PS51211">
    <property type="entry name" value="VITELLOGENIN"/>
    <property type="match status" value="1"/>
</dbReference>
<dbReference type="Pfam" id="PF01347">
    <property type="entry name" value="Vitellogenin_N"/>
    <property type="match status" value="1"/>
</dbReference>
<dbReference type="EMBL" id="CAJNOJ010000026">
    <property type="protein sequence ID" value="CAF0872134.1"/>
    <property type="molecule type" value="Genomic_DNA"/>
</dbReference>
<dbReference type="OrthoDB" id="6484170at2759"/>
<evidence type="ECO:0000256" key="5">
    <source>
        <dbReference type="SAM" id="SignalP"/>
    </source>
</evidence>
<dbReference type="EMBL" id="CAJNOR010000123">
    <property type="protein sequence ID" value="CAF0806951.1"/>
    <property type="molecule type" value="Genomic_DNA"/>
</dbReference>
<keyword evidence="2" id="KW-0758">Storage protein</keyword>
<dbReference type="InterPro" id="IPR015819">
    <property type="entry name" value="Lipid_transp_b-sht_shell"/>
</dbReference>
<evidence type="ECO:0000259" key="6">
    <source>
        <dbReference type="PROSITE" id="PS51211"/>
    </source>
</evidence>
<comment type="caution">
    <text evidence="3">Lacks conserved residue(s) required for the propagation of feature annotation.</text>
</comment>
<evidence type="ECO:0000313" key="10">
    <source>
        <dbReference type="Proteomes" id="UP000663852"/>
    </source>
</evidence>
<dbReference type="InterPro" id="IPR050733">
    <property type="entry name" value="Vitellogenin/Apolipophorin"/>
</dbReference>
<protein>
    <recommendedName>
        <fullName evidence="6">Vitellogenin domain-containing protein</fullName>
    </recommendedName>
</protein>